<dbReference type="AlphaFoldDB" id="C7QYG8"/>
<accession>C7QYG8</accession>
<sequence length="90" mass="9980">MKAQAYLTVAPEDIAQTASNLLMQEYNIGLEPLLDCGEERVKLVNDEQVDCVITFAEDPTVLDSVVTISEVDGRNYNLHIKVADEPRATE</sequence>
<dbReference type="EMBL" id="CP001706">
    <property type="protein sequence ID" value="ACV07815.1"/>
    <property type="molecule type" value="Genomic_DNA"/>
</dbReference>
<keyword evidence="2" id="KW-1185">Reference proteome</keyword>
<gene>
    <name evidence="1" type="ordered locus">Jden_0140</name>
</gene>
<evidence type="ECO:0000313" key="1">
    <source>
        <dbReference type="EMBL" id="ACV07815.1"/>
    </source>
</evidence>
<reference evidence="1 2" key="1">
    <citation type="journal article" date="2009" name="Stand. Genomic Sci.">
        <title>Complete genome sequence of Jonesia denitrificans type strain (Prevot 55134).</title>
        <authorList>
            <person name="Pukall R."/>
            <person name="Gehrich-Schroter G."/>
            <person name="Lapidus A."/>
            <person name="Nolan M."/>
            <person name="Glavina Del Rio T."/>
            <person name="Lucas S."/>
            <person name="Chen F."/>
            <person name="Tice H."/>
            <person name="Pitluck S."/>
            <person name="Cheng J.F."/>
            <person name="Copeland A."/>
            <person name="Saunders E."/>
            <person name="Brettin T."/>
            <person name="Detter J.C."/>
            <person name="Bruce D."/>
            <person name="Goodwin L."/>
            <person name="Pati A."/>
            <person name="Ivanova N."/>
            <person name="Mavromatis K."/>
            <person name="Ovchinnikova G."/>
            <person name="Chen A."/>
            <person name="Palaniappan K."/>
            <person name="Land M."/>
            <person name="Hauser L."/>
            <person name="Chang Y.J."/>
            <person name="Jeffries C.D."/>
            <person name="Chain P."/>
            <person name="Goker M."/>
            <person name="Bristow J."/>
            <person name="Eisen J.A."/>
            <person name="Markowitz V."/>
            <person name="Hugenholtz P."/>
            <person name="Kyrpides N.C."/>
            <person name="Klenk H.P."/>
            <person name="Han C."/>
        </authorList>
    </citation>
    <scope>NUCLEOTIDE SEQUENCE [LARGE SCALE GENOMIC DNA]</scope>
    <source>
        <strain evidence="2">ATCC 14870 / DSM 20603 / BCRC 15368 / CIP 55.134 / JCM 11481 / NBRC 15587 / NCTC 10816 / Prevot 55134</strain>
    </source>
</reference>
<dbReference type="Proteomes" id="UP000000628">
    <property type="component" value="Chromosome"/>
</dbReference>
<proteinExistence type="predicted"/>
<dbReference type="KEGG" id="jde:Jden_0140"/>
<dbReference type="HOGENOM" id="CLU_166081_0_0_11"/>
<organism evidence="1 2">
    <name type="scientific">Jonesia denitrificans (strain ATCC 14870 / DSM 20603 / BCRC 15368 / CIP 55.134 / JCM 11481 / NBRC 15587 / NCTC 10816 / Prevot 55134)</name>
    <name type="common">Listeria denitrificans</name>
    <dbReference type="NCBI Taxonomy" id="471856"/>
    <lineage>
        <taxon>Bacteria</taxon>
        <taxon>Bacillati</taxon>
        <taxon>Actinomycetota</taxon>
        <taxon>Actinomycetes</taxon>
        <taxon>Micrococcales</taxon>
        <taxon>Jonesiaceae</taxon>
        <taxon>Jonesia</taxon>
    </lineage>
</organism>
<dbReference type="eggNOG" id="ENOG50333I1">
    <property type="taxonomic scope" value="Bacteria"/>
</dbReference>
<name>C7QYG8_JONDD</name>
<dbReference type="STRING" id="471856.Jden_0140"/>
<protein>
    <submittedName>
        <fullName evidence="1">Uncharacterized protein</fullName>
    </submittedName>
</protein>
<evidence type="ECO:0000313" key="2">
    <source>
        <dbReference type="Proteomes" id="UP000000628"/>
    </source>
</evidence>